<organism evidence="1">
    <name type="scientific">Ixodes ricinus</name>
    <name type="common">Common tick</name>
    <name type="synonym">Acarus ricinus</name>
    <dbReference type="NCBI Taxonomy" id="34613"/>
    <lineage>
        <taxon>Eukaryota</taxon>
        <taxon>Metazoa</taxon>
        <taxon>Ecdysozoa</taxon>
        <taxon>Arthropoda</taxon>
        <taxon>Chelicerata</taxon>
        <taxon>Arachnida</taxon>
        <taxon>Acari</taxon>
        <taxon>Parasitiformes</taxon>
        <taxon>Ixodida</taxon>
        <taxon>Ixodoidea</taxon>
        <taxon>Ixodidae</taxon>
        <taxon>Ixodinae</taxon>
        <taxon>Ixodes</taxon>
    </lineage>
</organism>
<reference evidence="1" key="1">
    <citation type="submission" date="2012-12" db="EMBL/GenBank/DDBJ databases">
        <title>Identification and characterization of a phenylalanine ammonia-lyase gene family in Isatis indigotica Fort.</title>
        <authorList>
            <person name="Liu Q."/>
            <person name="Chen J."/>
            <person name="Zhou X."/>
            <person name="Di P."/>
            <person name="Xiao Y."/>
            <person name="Xuan H."/>
            <person name="Zhang L."/>
            <person name="Chen W."/>
        </authorList>
    </citation>
    <scope>NUCLEOTIDE SEQUENCE</scope>
    <source>
        <tissue evidence="1">Salivary gland</tissue>
    </source>
</reference>
<dbReference type="AlphaFoldDB" id="A0A0K8R5K8"/>
<accession>A0A0K8R5K8</accession>
<evidence type="ECO:0000313" key="1">
    <source>
        <dbReference type="EMBL" id="JAA66138.1"/>
    </source>
</evidence>
<proteinExistence type="evidence at transcript level"/>
<name>A0A0K8R5K8_IXORI</name>
<dbReference type="PROSITE" id="PS51257">
    <property type="entry name" value="PROKAR_LIPOPROTEIN"/>
    <property type="match status" value="1"/>
</dbReference>
<protein>
    <submittedName>
        <fullName evidence="1">Putative small molecule transporter involved in cellular ph homeostasis batten disease protein in</fullName>
    </submittedName>
</protein>
<sequence>MARGLGRSSRRAYACGCWVASCCVGWVGLRSHIVRSQLLVQDVECSTQHHHIGIVVAQPQNPESRKVADPLNSLFPTSCRCVVDVLERRCCVVRRHLDPSSSPYG</sequence>
<dbReference type="EMBL" id="GADI01007670">
    <property type="protein sequence ID" value="JAA66138.1"/>
    <property type="molecule type" value="mRNA"/>
</dbReference>